<comment type="caution">
    <text evidence="2">The sequence shown here is derived from an EMBL/GenBank/DDBJ whole genome shotgun (WGS) entry which is preliminary data.</text>
</comment>
<sequence length="371" mass="41686">MDGQKWLSGSQYKKIRTEKEIEAKKLKFSLDKFLKPLHHQASTTLSDEDCNTAEPSAATAAPATLHTGPPATQGHDTCALATSSASLSNTDMQSVKDEMQKRTAIETYLDPSSFYGTSTPISKPGFPKVPRTIIDRNYQSRVRKFRDSSLKSKCGGGRSRSLNSLNNKRRKIEIHTGVSHSIKPRKSVVGNKKKSLTQESPSSDVSSSKTPSNKQLESANKTDTTLFHNSLLHRTRKTPRSRRKSTPWAMKFTIDRCDEWMSEGSSQGEGKRKFFKSGRSPKISLAVGPYKALLPERRKRISKPLDQSDNENYENIDDILDISERTANLSISDSTLLKDPERRDESQSRDSQRQSQARPRLRLIKPSNYLV</sequence>
<dbReference type="EMBL" id="QKKF02015641">
    <property type="protein sequence ID" value="RZF42044.1"/>
    <property type="molecule type" value="Genomic_DNA"/>
</dbReference>
<feature type="region of interest" description="Disordered" evidence="1">
    <location>
        <begin position="144"/>
        <end position="224"/>
    </location>
</feature>
<feature type="compositionally biased region" description="Basic and acidic residues" evidence="1">
    <location>
        <begin position="336"/>
        <end position="352"/>
    </location>
</feature>
<feature type="compositionally biased region" description="Low complexity" evidence="1">
    <location>
        <begin position="200"/>
        <end position="212"/>
    </location>
</feature>
<name>A0A482X8B6_LAOST</name>
<dbReference type="Proteomes" id="UP000291343">
    <property type="component" value="Unassembled WGS sequence"/>
</dbReference>
<organism evidence="2 3">
    <name type="scientific">Laodelphax striatellus</name>
    <name type="common">Small brown planthopper</name>
    <name type="synonym">Delphax striatella</name>
    <dbReference type="NCBI Taxonomy" id="195883"/>
    <lineage>
        <taxon>Eukaryota</taxon>
        <taxon>Metazoa</taxon>
        <taxon>Ecdysozoa</taxon>
        <taxon>Arthropoda</taxon>
        <taxon>Hexapoda</taxon>
        <taxon>Insecta</taxon>
        <taxon>Pterygota</taxon>
        <taxon>Neoptera</taxon>
        <taxon>Paraneoptera</taxon>
        <taxon>Hemiptera</taxon>
        <taxon>Auchenorrhyncha</taxon>
        <taxon>Fulgoroidea</taxon>
        <taxon>Delphacidae</taxon>
        <taxon>Criomorphinae</taxon>
        <taxon>Laodelphax</taxon>
    </lineage>
</organism>
<feature type="compositionally biased region" description="Low complexity" evidence="1">
    <location>
        <begin position="52"/>
        <end position="72"/>
    </location>
</feature>
<evidence type="ECO:0000256" key="1">
    <source>
        <dbReference type="SAM" id="MobiDB-lite"/>
    </source>
</evidence>
<feature type="region of interest" description="Disordered" evidence="1">
    <location>
        <begin position="41"/>
        <end position="77"/>
    </location>
</feature>
<proteinExistence type="predicted"/>
<protein>
    <submittedName>
        <fullName evidence="2">Uncharacterized protein</fullName>
    </submittedName>
</protein>
<dbReference type="AlphaFoldDB" id="A0A482X8B6"/>
<keyword evidence="3" id="KW-1185">Reference proteome</keyword>
<reference evidence="2 3" key="1">
    <citation type="journal article" date="2017" name="Gigascience">
        <title>Genome sequence of the small brown planthopper, Laodelphax striatellus.</title>
        <authorList>
            <person name="Zhu J."/>
            <person name="Jiang F."/>
            <person name="Wang X."/>
            <person name="Yang P."/>
            <person name="Bao Y."/>
            <person name="Zhao W."/>
            <person name="Wang W."/>
            <person name="Lu H."/>
            <person name="Wang Q."/>
            <person name="Cui N."/>
            <person name="Li J."/>
            <person name="Chen X."/>
            <person name="Luo L."/>
            <person name="Yu J."/>
            <person name="Kang L."/>
            <person name="Cui F."/>
        </authorList>
    </citation>
    <scope>NUCLEOTIDE SEQUENCE [LARGE SCALE GENOMIC DNA]</scope>
    <source>
        <strain evidence="2">Lst14</strain>
    </source>
</reference>
<feature type="compositionally biased region" description="Basic residues" evidence="1">
    <location>
        <begin position="182"/>
        <end position="195"/>
    </location>
</feature>
<evidence type="ECO:0000313" key="3">
    <source>
        <dbReference type="Proteomes" id="UP000291343"/>
    </source>
</evidence>
<accession>A0A482X8B6</accession>
<evidence type="ECO:0000313" key="2">
    <source>
        <dbReference type="EMBL" id="RZF42044.1"/>
    </source>
</evidence>
<feature type="region of interest" description="Disordered" evidence="1">
    <location>
        <begin position="331"/>
        <end position="371"/>
    </location>
</feature>
<dbReference type="InParanoid" id="A0A482X8B6"/>
<feature type="compositionally biased region" description="Polar residues" evidence="1">
    <location>
        <begin position="213"/>
        <end position="224"/>
    </location>
</feature>
<gene>
    <name evidence="2" type="ORF">LSTR_LSTR006637</name>
</gene>